<protein>
    <submittedName>
        <fullName evidence="1">Uncharacterized protein</fullName>
    </submittedName>
</protein>
<proteinExistence type="predicted"/>
<dbReference type="EMBL" id="BLLF01000302">
    <property type="protein sequence ID" value="GFH10286.1"/>
    <property type="molecule type" value="Genomic_DNA"/>
</dbReference>
<dbReference type="Proteomes" id="UP000485058">
    <property type="component" value="Unassembled WGS sequence"/>
</dbReference>
<evidence type="ECO:0000313" key="1">
    <source>
        <dbReference type="EMBL" id="GFH10286.1"/>
    </source>
</evidence>
<sequence length="61" mass="6293">MLSGAVAGVGRHGGVAAWHCEQCLPITQLHQWLQLGCNTELNLCCAVNVGNVTGATDDDGS</sequence>
<gene>
    <name evidence="1" type="ORF">HaLaN_05570</name>
</gene>
<dbReference type="AlphaFoldDB" id="A0A699YTJ1"/>
<name>A0A699YTJ1_HAELA</name>
<accession>A0A699YTJ1</accession>
<reference evidence="1 2" key="1">
    <citation type="submission" date="2020-02" db="EMBL/GenBank/DDBJ databases">
        <title>Draft genome sequence of Haematococcus lacustris strain NIES-144.</title>
        <authorList>
            <person name="Morimoto D."/>
            <person name="Nakagawa S."/>
            <person name="Yoshida T."/>
            <person name="Sawayama S."/>
        </authorList>
    </citation>
    <scope>NUCLEOTIDE SEQUENCE [LARGE SCALE GENOMIC DNA]</scope>
    <source>
        <strain evidence="1 2">NIES-144</strain>
    </source>
</reference>
<organism evidence="1 2">
    <name type="scientific">Haematococcus lacustris</name>
    <name type="common">Green alga</name>
    <name type="synonym">Haematococcus pluvialis</name>
    <dbReference type="NCBI Taxonomy" id="44745"/>
    <lineage>
        <taxon>Eukaryota</taxon>
        <taxon>Viridiplantae</taxon>
        <taxon>Chlorophyta</taxon>
        <taxon>core chlorophytes</taxon>
        <taxon>Chlorophyceae</taxon>
        <taxon>CS clade</taxon>
        <taxon>Chlamydomonadales</taxon>
        <taxon>Haematococcaceae</taxon>
        <taxon>Haematococcus</taxon>
    </lineage>
</organism>
<comment type="caution">
    <text evidence="1">The sequence shown here is derived from an EMBL/GenBank/DDBJ whole genome shotgun (WGS) entry which is preliminary data.</text>
</comment>
<keyword evidence="2" id="KW-1185">Reference proteome</keyword>
<evidence type="ECO:0000313" key="2">
    <source>
        <dbReference type="Proteomes" id="UP000485058"/>
    </source>
</evidence>